<dbReference type="HOGENOM" id="CLU_000445_69_17_10"/>
<organism evidence="4 5">
    <name type="scientific">Echinicola vietnamensis (strain DSM 17526 / LMG 23754 / KMM 6221)</name>
    <dbReference type="NCBI Taxonomy" id="926556"/>
    <lineage>
        <taxon>Bacteria</taxon>
        <taxon>Pseudomonadati</taxon>
        <taxon>Bacteroidota</taxon>
        <taxon>Cytophagia</taxon>
        <taxon>Cytophagales</taxon>
        <taxon>Cyclobacteriaceae</taxon>
        <taxon>Echinicola</taxon>
    </lineage>
</organism>
<dbReference type="InterPro" id="IPR001789">
    <property type="entry name" value="Sig_transdc_resp-reg_receiver"/>
</dbReference>
<dbReference type="Gene3D" id="3.40.50.2300">
    <property type="match status" value="1"/>
</dbReference>
<dbReference type="eggNOG" id="COG3437">
    <property type="taxonomic scope" value="Bacteria"/>
</dbReference>
<dbReference type="AlphaFoldDB" id="L0G4I6"/>
<accession>L0G4I6</accession>
<dbReference type="PANTHER" id="PTHR44591:SF3">
    <property type="entry name" value="RESPONSE REGULATORY DOMAIN-CONTAINING PROTEIN"/>
    <property type="match status" value="1"/>
</dbReference>
<keyword evidence="1 2" id="KW-0597">Phosphoprotein</keyword>
<dbReference type="InterPro" id="IPR050595">
    <property type="entry name" value="Bact_response_regulator"/>
</dbReference>
<dbReference type="GO" id="GO:0003677">
    <property type="term" value="F:DNA binding"/>
    <property type="evidence" value="ECO:0007669"/>
    <property type="project" value="UniProtKB-KW"/>
</dbReference>
<keyword evidence="4" id="KW-0238">DNA-binding</keyword>
<dbReference type="PROSITE" id="PS50110">
    <property type="entry name" value="RESPONSE_REGULATORY"/>
    <property type="match status" value="1"/>
</dbReference>
<feature type="modified residue" description="4-aspartylphosphate" evidence="2">
    <location>
        <position position="58"/>
    </location>
</feature>
<sequence length="127" mass="14736">MQNYEILLVDDDDLINLVHQKMIRKYWPSIRLEVFTSAEQCVHYIADKQGIRFVLFVDIRMPQKNGWELLQDLRQRGLTEGLSVYIVSSSLDPGDIARTREDRLVIDFLNKPLTGEILLGIKASFLD</sequence>
<dbReference type="OrthoDB" id="1524091at2"/>
<dbReference type="RefSeq" id="WP_015267975.1">
    <property type="nucleotide sequence ID" value="NC_019904.1"/>
</dbReference>
<evidence type="ECO:0000313" key="5">
    <source>
        <dbReference type="Proteomes" id="UP000010796"/>
    </source>
</evidence>
<evidence type="ECO:0000259" key="3">
    <source>
        <dbReference type="PROSITE" id="PS50110"/>
    </source>
</evidence>
<dbReference type="EMBL" id="CP003346">
    <property type="protein sequence ID" value="AGA80442.1"/>
    <property type="molecule type" value="Genomic_DNA"/>
</dbReference>
<dbReference type="InterPro" id="IPR011006">
    <property type="entry name" value="CheY-like_superfamily"/>
</dbReference>
<proteinExistence type="predicted"/>
<dbReference type="GO" id="GO:0000160">
    <property type="term" value="P:phosphorelay signal transduction system"/>
    <property type="evidence" value="ECO:0007669"/>
    <property type="project" value="InterPro"/>
</dbReference>
<evidence type="ECO:0000256" key="2">
    <source>
        <dbReference type="PROSITE-ProRule" id="PRU00169"/>
    </source>
</evidence>
<keyword evidence="5" id="KW-1185">Reference proteome</keyword>
<dbReference type="STRING" id="926556.Echvi_4247"/>
<dbReference type="SMART" id="SM00448">
    <property type="entry name" value="REC"/>
    <property type="match status" value="1"/>
</dbReference>
<dbReference type="SUPFAM" id="SSF52172">
    <property type="entry name" value="CheY-like"/>
    <property type="match status" value="1"/>
</dbReference>
<dbReference type="KEGG" id="evi:Echvi_4247"/>
<evidence type="ECO:0000313" key="4">
    <source>
        <dbReference type="EMBL" id="AGA80442.1"/>
    </source>
</evidence>
<dbReference type="PANTHER" id="PTHR44591">
    <property type="entry name" value="STRESS RESPONSE REGULATOR PROTEIN 1"/>
    <property type="match status" value="1"/>
</dbReference>
<dbReference type="CDD" id="cd00156">
    <property type="entry name" value="REC"/>
    <property type="match status" value="1"/>
</dbReference>
<reference evidence="5" key="1">
    <citation type="submission" date="2012-02" db="EMBL/GenBank/DDBJ databases">
        <title>The complete genome of Echinicola vietnamensis DSM 17526.</title>
        <authorList>
            <person name="Lucas S."/>
            <person name="Copeland A."/>
            <person name="Lapidus A."/>
            <person name="Glavina del Rio T."/>
            <person name="Dalin E."/>
            <person name="Tice H."/>
            <person name="Bruce D."/>
            <person name="Goodwin L."/>
            <person name="Pitluck S."/>
            <person name="Peters L."/>
            <person name="Ovchinnikova G."/>
            <person name="Teshima H."/>
            <person name="Kyrpides N."/>
            <person name="Mavromatis K."/>
            <person name="Ivanova N."/>
            <person name="Brettin T."/>
            <person name="Detter J.C."/>
            <person name="Han C."/>
            <person name="Larimer F."/>
            <person name="Land M."/>
            <person name="Hauser L."/>
            <person name="Markowitz V."/>
            <person name="Cheng J.-F."/>
            <person name="Hugenholtz P."/>
            <person name="Woyke T."/>
            <person name="Wu D."/>
            <person name="Brambilla E."/>
            <person name="Klenk H.-P."/>
            <person name="Eisen J.A."/>
        </authorList>
    </citation>
    <scope>NUCLEOTIDE SEQUENCE [LARGE SCALE GENOMIC DNA]</scope>
    <source>
        <strain evidence="5">DSM 17526 / LMG 23754 / KMM 6221</strain>
    </source>
</reference>
<protein>
    <submittedName>
        <fullName evidence="4">Response regulator with CheY-like receiver, AAA-type ATPase, and DNA-binding domains</fullName>
    </submittedName>
</protein>
<feature type="domain" description="Response regulatory" evidence="3">
    <location>
        <begin position="5"/>
        <end position="126"/>
    </location>
</feature>
<dbReference type="Pfam" id="PF00072">
    <property type="entry name" value="Response_reg"/>
    <property type="match status" value="1"/>
</dbReference>
<evidence type="ECO:0000256" key="1">
    <source>
        <dbReference type="ARBA" id="ARBA00022553"/>
    </source>
</evidence>
<name>L0G4I6_ECHVK</name>
<gene>
    <name evidence="4" type="ordered locus">Echvi_4247</name>
</gene>
<dbReference type="Proteomes" id="UP000010796">
    <property type="component" value="Chromosome"/>
</dbReference>